<accession>A0ABQ9XSQ5</accession>
<dbReference type="Proteomes" id="UP001281761">
    <property type="component" value="Unassembled WGS sequence"/>
</dbReference>
<sequence>MDEQVESPNSSDVFPSATFSPTNPSYPRLLLLQAPGSRMRTSRPNSYSLRKGGVESIVRTPTEDTSSNLRFPTEPEEGGRRPSEKEQAAPPHPAQHPKSRRKCRIGGCSSGIHSRVHC</sequence>
<feature type="compositionally biased region" description="Basic and acidic residues" evidence="1">
    <location>
        <begin position="77"/>
        <end position="87"/>
    </location>
</feature>
<reference evidence="2 3" key="1">
    <citation type="journal article" date="2022" name="bioRxiv">
        <title>Genomics of Preaxostyla Flagellates Illuminates Evolutionary Transitions and the Path Towards Mitochondrial Loss.</title>
        <authorList>
            <person name="Novak L.V.F."/>
            <person name="Treitli S.C."/>
            <person name="Pyrih J."/>
            <person name="Halakuc P."/>
            <person name="Pipaliya S.V."/>
            <person name="Vacek V."/>
            <person name="Brzon O."/>
            <person name="Soukal P."/>
            <person name="Eme L."/>
            <person name="Dacks J.B."/>
            <person name="Karnkowska A."/>
            <person name="Elias M."/>
            <person name="Hampl V."/>
        </authorList>
    </citation>
    <scope>NUCLEOTIDE SEQUENCE [LARGE SCALE GENOMIC DNA]</scope>
    <source>
        <strain evidence="2">NAU3</strain>
        <tissue evidence="2">Gut</tissue>
    </source>
</reference>
<feature type="compositionally biased region" description="Basic residues" evidence="1">
    <location>
        <begin position="95"/>
        <end position="104"/>
    </location>
</feature>
<evidence type="ECO:0000313" key="2">
    <source>
        <dbReference type="EMBL" id="KAK2953785.1"/>
    </source>
</evidence>
<comment type="caution">
    <text evidence="2">The sequence shown here is derived from an EMBL/GenBank/DDBJ whole genome shotgun (WGS) entry which is preliminary data.</text>
</comment>
<organism evidence="2 3">
    <name type="scientific">Blattamonas nauphoetae</name>
    <dbReference type="NCBI Taxonomy" id="2049346"/>
    <lineage>
        <taxon>Eukaryota</taxon>
        <taxon>Metamonada</taxon>
        <taxon>Preaxostyla</taxon>
        <taxon>Oxymonadida</taxon>
        <taxon>Blattamonas</taxon>
    </lineage>
</organism>
<gene>
    <name evidence="2" type="ORF">BLNAU_11342</name>
</gene>
<evidence type="ECO:0000313" key="3">
    <source>
        <dbReference type="Proteomes" id="UP001281761"/>
    </source>
</evidence>
<feature type="region of interest" description="Disordered" evidence="1">
    <location>
        <begin position="1"/>
        <end position="118"/>
    </location>
</feature>
<feature type="compositionally biased region" description="Polar residues" evidence="1">
    <location>
        <begin position="1"/>
        <end position="25"/>
    </location>
</feature>
<evidence type="ECO:0000256" key="1">
    <source>
        <dbReference type="SAM" id="MobiDB-lite"/>
    </source>
</evidence>
<proteinExistence type="predicted"/>
<dbReference type="EMBL" id="JARBJD010000087">
    <property type="protein sequence ID" value="KAK2953785.1"/>
    <property type="molecule type" value="Genomic_DNA"/>
</dbReference>
<keyword evidence="3" id="KW-1185">Reference proteome</keyword>
<protein>
    <submittedName>
        <fullName evidence="2">Uncharacterized protein</fullName>
    </submittedName>
</protein>
<name>A0ABQ9XSQ5_9EUKA</name>